<dbReference type="EMBL" id="EF414345">
    <property type="protein sequence ID" value="ABS31431.1"/>
    <property type="molecule type" value="mRNA"/>
</dbReference>
<reference evidence="4 7" key="2">
    <citation type="journal article" date="2011" name="Nature">
        <title>The Medicago genome provides insight into the evolution of rhizobial symbioses.</title>
        <authorList>
            <person name="Young N.D."/>
            <person name="Debelle F."/>
            <person name="Oldroyd G.E."/>
            <person name="Geurts R."/>
            <person name="Cannon S.B."/>
            <person name="Udvardi M.K."/>
            <person name="Benedito V.A."/>
            <person name="Mayer K.F."/>
            <person name="Gouzy J."/>
            <person name="Schoof H."/>
            <person name="Van de Peer Y."/>
            <person name="Proost S."/>
            <person name="Cook D.R."/>
            <person name="Meyers B.C."/>
            <person name="Spannagl M."/>
            <person name="Cheung F."/>
            <person name="De Mita S."/>
            <person name="Krishnakumar V."/>
            <person name="Gundlach H."/>
            <person name="Zhou S."/>
            <person name="Mudge J."/>
            <person name="Bharti A.K."/>
            <person name="Murray J.D."/>
            <person name="Naoumkina M.A."/>
            <person name="Rosen B."/>
            <person name="Silverstein K.A."/>
            <person name="Tang H."/>
            <person name="Rombauts S."/>
            <person name="Zhao P.X."/>
            <person name="Zhou P."/>
            <person name="Barbe V."/>
            <person name="Bardou P."/>
            <person name="Bechner M."/>
            <person name="Bellec A."/>
            <person name="Berger A."/>
            <person name="Berges H."/>
            <person name="Bidwell S."/>
            <person name="Bisseling T."/>
            <person name="Choisne N."/>
            <person name="Couloux A."/>
            <person name="Denny R."/>
            <person name="Deshpande S."/>
            <person name="Dai X."/>
            <person name="Doyle J.J."/>
            <person name="Dudez A.M."/>
            <person name="Farmer A.D."/>
            <person name="Fouteau S."/>
            <person name="Franken C."/>
            <person name="Gibelin C."/>
            <person name="Gish J."/>
            <person name="Goldstein S."/>
            <person name="Gonzalez A.J."/>
            <person name="Green P.J."/>
            <person name="Hallab A."/>
            <person name="Hartog M."/>
            <person name="Hua A."/>
            <person name="Humphray S.J."/>
            <person name="Jeong D.H."/>
            <person name="Jing Y."/>
            <person name="Jocker A."/>
            <person name="Kenton S.M."/>
            <person name="Kim D.J."/>
            <person name="Klee K."/>
            <person name="Lai H."/>
            <person name="Lang C."/>
            <person name="Lin S."/>
            <person name="Macmil S.L."/>
            <person name="Magdelenat G."/>
            <person name="Matthews L."/>
            <person name="McCorrison J."/>
            <person name="Monaghan E.L."/>
            <person name="Mun J.H."/>
            <person name="Najar F.Z."/>
            <person name="Nicholson C."/>
            <person name="Noirot C."/>
            <person name="O'Bleness M."/>
            <person name="Paule C.R."/>
            <person name="Poulain J."/>
            <person name="Prion F."/>
            <person name="Qin B."/>
            <person name="Qu C."/>
            <person name="Retzel E.F."/>
            <person name="Riddle C."/>
            <person name="Sallet E."/>
            <person name="Samain S."/>
            <person name="Samson N."/>
            <person name="Sanders I."/>
            <person name="Saurat O."/>
            <person name="Scarpelli C."/>
            <person name="Schiex T."/>
            <person name="Segurens B."/>
            <person name="Severin A.J."/>
            <person name="Sherrier D.J."/>
            <person name="Shi R."/>
            <person name="Sims S."/>
            <person name="Singer S.R."/>
            <person name="Sinharoy S."/>
            <person name="Sterck L."/>
            <person name="Viollet A."/>
            <person name="Wang B.B."/>
            <person name="Wang K."/>
            <person name="Wang M."/>
            <person name="Wang X."/>
            <person name="Warfsmann J."/>
            <person name="Weissenbach J."/>
            <person name="White D.D."/>
            <person name="White J.D."/>
            <person name="Wiley G.B."/>
            <person name="Wincker P."/>
            <person name="Xing Y."/>
            <person name="Yang L."/>
            <person name="Yao Z."/>
            <person name="Ying F."/>
            <person name="Zhai J."/>
            <person name="Zhou L."/>
            <person name="Zuber A."/>
            <person name="Denarie J."/>
            <person name="Dixon R.A."/>
            <person name="May G.D."/>
            <person name="Schwartz D.C."/>
            <person name="Rogers J."/>
            <person name="Quetier F."/>
            <person name="Town C.D."/>
            <person name="Roe B.A."/>
        </authorList>
    </citation>
    <scope>NUCLEOTIDE SEQUENCE [LARGE SCALE GENOMIC DNA]</scope>
    <source>
        <strain evidence="4">A17</strain>
        <strain evidence="6 7">cv. Jemalong A17</strain>
    </source>
</reference>
<accession>A7KHC4</accession>
<dbReference type="Proteomes" id="UP000002051">
    <property type="component" value="Chromosome 6"/>
</dbReference>
<feature type="signal peptide" evidence="1">
    <location>
        <begin position="1"/>
        <end position="26"/>
    </location>
</feature>
<dbReference type="EMBL" id="PSQE01000006">
    <property type="protein sequence ID" value="RHN49786.1"/>
    <property type="molecule type" value="Genomic_DNA"/>
</dbReference>
<dbReference type="GO" id="GO:0046872">
    <property type="term" value="F:metal ion binding"/>
    <property type="evidence" value="ECO:0007669"/>
    <property type="project" value="InterPro"/>
</dbReference>
<dbReference type="Gramene" id="rna33997">
    <property type="protein sequence ID" value="RHN49786.1"/>
    <property type="gene ID" value="gene33997"/>
</dbReference>
<reference evidence="8" key="5">
    <citation type="journal article" date="2018" name="Nat. Plants">
        <title>Whole-genome landscape of Medicago truncatula symbiotic genes.</title>
        <authorList>
            <person name="Pecrix Y."/>
            <person name="Staton S.E."/>
            <person name="Sallet E."/>
            <person name="Lelandais-Briere C."/>
            <person name="Moreau S."/>
            <person name="Carrere S."/>
            <person name="Blein T."/>
            <person name="Jardinaud M.F."/>
            <person name="Latrasse D."/>
            <person name="Zouine M."/>
            <person name="Zahm M."/>
            <person name="Kreplak J."/>
            <person name="Mayjonade B."/>
            <person name="Satge C."/>
            <person name="Perez M."/>
            <person name="Cauet S."/>
            <person name="Marande W."/>
            <person name="Chantry-Darmon C."/>
            <person name="Lopez-Roques C."/>
            <person name="Bouchez O."/>
            <person name="Berard A."/>
            <person name="Debelle F."/>
            <person name="Munos S."/>
            <person name="Bendahmane A."/>
            <person name="Berges H."/>
            <person name="Niebel A."/>
            <person name="Buitink J."/>
            <person name="Frugier F."/>
            <person name="Benhamed M."/>
            <person name="Crespi M."/>
            <person name="Gouzy J."/>
            <person name="Gamas P."/>
        </authorList>
    </citation>
    <scope>NUCLEOTIDE SEQUENCE [LARGE SCALE GENOMIC DNA]</scope>
    <source>
        <strain evidence="8">cv. Jemalong A17</strain>
    </source>
</reference>
<name>A7KHC4_MEDTR</name>
<evidence type="ECO:0000259" key="2">
    <source>
        <dbReference type="Pfam" id="PF07127"/>
    </source>
</evidence>
<evidence type="ECO:0000313" key="8">
    <source>
        <dbReference type="Proteomes" id="UP000265566"/>
    </source>
</evidence>
<evidence type="ECO:0000313" key="6">
    <source>
        <dbReference type="EnsemblPlants" id="AES74443"/>
    </source>
</evidence>
<dbReference type="InterPro" id="IPR009810">
    <property type="entry name" value="Nodulin_late_dom"/>
</dbReference>
<reference evidence="5" key="6">
    <citation type="journal article" date="2018" name="Nat. Plants">
        <title>Whole-genome landscape of Medicago truncatula symbiotic genes.</title>
        <authorList>
            <person name="Pecrix Y."/>
            <person name="Gamas P."/>
            <person name="Carrere S."/>
        </authorList>
    </citation>
    <scope>NUCLEOTIDE SEQUENCE</scope>
    <source>
        <tissue evidence="5">Leaves</tissue>
    </source>
</reference>
<evidence type="ECO:0000313" key="5">
    <source>
        <dbReference type="EMBL" id="RHN49786.1"/>
    </source>
</evidence>
<dbReference type="EMBL" id="CM001222">
    <property type="protein sequence ID" value="AES74443.1"/>
    <property type="molecule type" value="Genomic_DNA"/>
</dbReference>
<evidence type="ECO:0000256" key="1">
    <source>
        <dbReference type="SAM" id="SignalP"/>
    </source>
</evidence>
<keyword evidence="7" id="KW-1185">Reference proteome</keyword>
<feature type="domain" description="Late nodulin" evidence="2">
    <location>
        <begin position="1"/>
        <end position="57"/>
    </location>
</feature>
<dbReference type="Proteomes" id="UP000265566">
    <property type="component" value="Chromosome 6"/>
</dbReference>
<evidence type="ECO:0000313" key="4">
    <source>
        <dbReference type="EMBL" id="AES74443.1"/>
    </source>
</evidence>
<evidence type="ECO:0000313" key="3">
    <source>
        <dbReference type="EMBL" id="ABS31431.1"/>
    </source>
</evidence>
<reference evidence="3" key="1">
    <citation type="journal article" date="2007" name="Mol. Plant Microbe Interact.">
        <title>Genomic organization and evolutionary insights on GRP and NCR genes, two large nodule-specific gene families in Medicago truncatula.</title>
        <authorList>
            <person name="Alunni B."/>
            <person name="Kevei Z."/>
            <person name="Redondo-Nieto M."/>
            <person name="Kondorosi A."/>
            <person name="Mergaert P."/>
            <person name="Kondorosi E."/>
        </authorList>
    </citation>
    <scope>NUCLEOTIDE SEQUENCE</scope>
</reference>
<evidence type="ECO:0000313" key="7">
    <source>
        <dbReference type="Proteomes" id="UP000002051"/>
    </source>
</evidence>
<dbReference type="AlphaFoldDB" id="A7KHC4"/>
<dbReference type="HOGENOM" id="CLU_181053_9_0_1"/>
<sequence length="63" mass="7072">MTTFLKVAYIMIICVFVLHLAAQVDSQKRLHGCKEDRDCDNICSVHAVTKCIGNMCRCLANVK</sequence>
<organism evidence="3">
    <name type="scientific">Medicago truncatula</name>
    <name type="common">Barrel medic</name>
    <name type="synonym">Medicago tribuloides</name>
    <dbReference type="NCBI Taxonomy" id="3880"/>
    <lineage>
        <taxon>Eukaryota</taxon>
        <taxon>Viridiplantae</taxon>
        <taxon>Streptophyta</taxon>
        <taxon>Embryophyta</taxon>
        <taxon>Tracheophyta</taxon>
        <taxon>Spermatophyta</taxon>
        <taxon>Magnoliopsida</taxon>
        <taxon>eudicotyledons</taxon>
        <taxon>Gunneridae</taxon>
        <taxon>Pentapetalae</taxon>
        <taxon>rosids</taxon>
        <taxon>fabids</taxon>
        <taxon>Fabales</taxon>
        <taxon>Fabaceae</taxon>
        <taxon>Papilionoideae</taxon>
        <taxon>50 kb inversion clade</taxon>
        <taxon>NPAAA clade</taxon>
        <taxon>Hologalegina</taxon>
        <taxon>IRL clade</taxon>
        <taxon>Trifolieae</taxon>
        <taxon>Medicago</taxon>
    </lineage>
</organism>
<feature type="chain" id="PRO_5014565807" evidence="1">
    <location>
        <begin position="27"/>
        <end position="63"/>
    </location>
</feature>
<proteinExistence type="evidence at transcript level"/>
<protein>
    <submittedName>
        <fullName evidence="4">Nodule Cysteine-Rich (NCR) secreted peptide</fullName>
    </submittedName>
    <submittedName>
        <fullName evidence="3">Nodule-specific cysteine-rich peptide 228</fullName>
    </submittedName>
    <submittedName>
        <fullName evidence="5">Putative Late nodulin</fullName>
    </submittedName>
</protein>
<reference evidence="4 7" key="3">
    <citation type="journal article" date="2014" name="BMC Genomics">
        <title>An improved genome release (version Mt4.0) for the model legume Medicago truncatula.</title>
        <authorList>
            <person name="Tang H."/>
            <person name="Krishnakumar V."/>
            <person name="Bidwell S."/>
            <person name="Rosen B."/>
            <person name="Chan A."/>
            <person name="Zhou S."/>
            <person name="Gentzbittel L."/>
            <person name="Childs K.L."/>
            <person name="Yandell M."/>
            <person name="Gundlach H."/>
            <person name="Mayer K.F."/>
            <person name="Schwartz D.C."/>
            <person name="Town C.D."/>
        </authorList>
    </citation>
    <scope>GENOME REANNOTATION</scope>
    <source>
        <strain evidence="6 7">cv. Jemalong A17</strain>
    </source>
</reference>
<reference evidence="6" key="4">
    <citation type="submission" date="2015-04" db="UniProtKB">
        <authorList>
            <consortium name="EnsemblPlants"/>
        </authorList>
    </citation>
    <scope>IDENTIFICATION</scope>
    <source>
        <strain evidence="6">cv. Jemalong A17</strain>
    </source>
</reference>
<dbReference type="Pfam" id="PF07127">
    <property type="entry name" value="Nodulin_late"/>
    <property type="match status" value="1"/>
</dbReference>
<dbReference type="EnsemblPlants" id="AES74443">
    <property type="protein sequence ID" value="AES74443"/>
    <property type="gene ID" value="MTR_6g006240"/>
</dbReference>
<keyword evidence="1" id="KW-0732">Signal</keyword>
<gene>
    <name evidence="4" type="ordered locus">MTR_6g006240</name>
    <name evidence="5" type="ORF">MtrunA17_Chr6g0450321</name>
</gene>
<dbReference type="PaxDb" id="3880-AES74443"/>